<evidence type="ECO:0008006" key="6">
    <source>
        <dbReference type="Google" id="ProtNLM"/>
    </source>
</evidence>
<sequence>MNPVTINHAGGDINIGTQNNDLNGNSSPALSFFKTSEYESYKNINPKREPQTCRWFLEHPTFQAWKARDKGGLLWLTADPGCGKSVLSRALIDERLVGVGTSKICFFFFKDNNDQSSIATTLCALLHQLLRARKSEGLFSKYCVPAIGECADDLKTDFEELWKVFKKIALDPSVGDIIIVLDALDECPTTSRNILIDRIGELYDDAQEECRLKFLVTSRPYHEIKVKFNPLLRKLFTIRLDGDAESDSICQEIDTVIRTKVANIAQNLDLGNDLAMTLLRKLRETQNRTYLWVHLILEGFEESFAFTHQKIEKFISTLPGSVEAAYERILDRCRNRADARKILHIVIAAQRPLTLEEFDIALEINTDLEAPTTDIRHLNCLGNDHRLAMIRNTCGLFVTVTYNRVSLIHQTAYEFLIQKEASPSVN</sequence>
<dbReference type="Pfam" id="PF22939">
    <property type="entry name" value="WHD_GPIID"/>
    <property type="match status" value="1"/>
</dbReference>
<dbReference type="OrthoDB" id="194358at2759"/>
<dbReference type="InterPro" id="IPR054471">
    <property type="entry name" value="GPIID_WHD"/>
</dbReference>
<reference evidence="4" key="1">
    <citation type="journal article" date="2020" name="Stud. Mycol.">
        <title>101 Dothideomycetes genomes: a test case for predicting lifestyles and emergence of pathogens.</title>
        <authorList>
            <person name="Haridas S."/>
            <person name="Albert R."/>
            <person name="Binder M."/>
            <person name="Bloem J."/>
            <person name="Labutti K."/>
            <person name="Salamov A."/>
            <person name="Andreopoulos B."/>
            <person name="Baker S."/>
            <person name="Barry K."/>
            <person name="Bills G."/>
            <person name="Bluhm B."/>
            <person name="Cannon C."/>
            <person name="Castanera R."/>
            <person name="Culley D."/>
            <person name="Daum C."/>
            <person name="Ezra D."/>
            <person name="Gonzalez J."/>
            <person name="Henrissat B."/>
            <person name="Kuo A."/>
            <person name="Liang C."/>
            <person name="Lipzen A."/>
            <person name="Lutzoni F."/>
            <person name="Magnuson J."/>
            <person name="Mondo S."/>
            <person name="Nolan M."/>
            <person name="Ohm R."/>
            <person name="Pangilinan J."/>
            <person name="Park H.-J."/>
            <person name="Ramirez L."/>
            <person name="Alfaro M."/>
            <person name="Sun H."/>
            <person name="Tritt A."/>
            <person name="Yoshinaga Y."/>
            <person name="Zwiers L.-H."/>
            <person name="Turgeon B."/>
            <person name="Goodwin S."/>
            <person name="Spatafora J."/>
            <person name="Crous P."/>
            <person name="Grigoriev I."/>
        </authorList>
    </citation>
    <scope>NUCLEOTIDE SEQUENCE</scope>
    <source>
        <strain evidence="4">CBS 175.79</strain>
    </source>
</reference>
<keyword evidence="5" id="KW-1185">Reference proteome</keyword>
<organism evidence="4 5">
    <name type="scientific">Aaosphaeria arxii CBS 175.79</name>
    <dbReference type="NCBI Taxonomy" id="1450172"/>
    <lineage>
        <taxon>Eukaryota</taxon>
        <taxon>Fungi</taxon>
        <taxon>Dikarya</taxon>
        <taxon>Ascomycota</taxon>
        <taxon>Pezizomycotina</taxon>
        <taxon>Dothideomycetes</taxon>
        <taxon>Pleosporomycetidae</taxon>
        <taxon>Pleosporales</taxon>
        <taxon>Pleosporales incertae sedis</taxon>
        <taxon>Aaosphaeria</taxon>
    </lineage>
</organism>
<dbReference type="Proteomes" id="UP000799778">
    <property type="component" value="Unassembled WGS sequence"/>
</dbReference>
<dbReference type="Pfam" id="PF24883">
    <property type="entry name" value="NPHP3_N"/>
    <property type="match status" value="1"/>
</dbReference>
<dbReference type="PANTHER" id="PTHR10039">
    <property type="entry name" value="AMELOGENIN"/>
    <property type="match status" value="1"/>
</dbReference>
<feature type="domain" description="Nephrocystin 3-like N-terminal" evidence="3">
    <location>
        <begin position="51"/>
        <end position="219"/>
    </location>
</feature>
<evidence type="ECO:0000259" key="2">
    <source>
        <dbReference type="Pfam" id="PF22939"/>
    </source>
</evidence>
<evidence type="ECO:0000313" key="4">
    <source>
        <dbReference type="EMBL" id="KAF2011216.1"/>
    </source>
</evidence>
<evidence type="ECO:0000259" key="3">
    <source>
        <dbReference type="Pfam" id="PF24883"/>
    </source>
</evidence>
<dbReference type="EMBL" id="ML978074">
    <property type="protein sequence ID" value="KAF2011216.1"/>
    <property type="molecule type" value="Genomic_DNA"/>
</dbReference>
<name>A0A6A5XEF9_9PLEO</name>
<accession>A0A6A5XEF9</accession>
<dbReference type="SUPFAM" id="SSF52540">
    <property type="entry name" value="P-loop containing nucleoside triphosphate hydrolases"/>
    <property type="match status" value="1"/>
</dbReference>
<proteinExistence type="predicted"/>
<dbReference type="GeneID" id="54291524"/>
<keyword evidence="1" id="KW-0677">Repeat</keyword>
<dbReference type="Gene3D" id="3.40.50.300">
    <property type="entry name" value="P-loop containing nucleotide triphosphate hydrolases"/>
    <property type="match status" value="1"/>
</dbReference>
<evidence type="ECO:0000256" key="1">
    <source>
        <dbReference type="ARBA" id="ARBA00022737"/>
    </source>
</evidence>
<dbReference type="RefSeq" id="XP_033379555.1">
    <property type="nucleotide sequence ID" value="XM_033534127.1"/>
</dbReference>
<protein>
    <recommendedName>
        <fullName evidence="6">NACHT domain-containing protein</fullName>
    </recommendedName>
</protein>
<evidence type="ECO:0000313" key="5">
    <source>
        <dbReference type="Proteomes" id="UP000799778"/>
    </source>
</evidence>
<dbReference type="InterPro" id="IPR056884">
    <property type="entry name" value="NPHP3-like_N"/>
</dbReference>
<gene>
    <name evidence="4" type="ORF">BU24DRAFT_495441</name>
</gene>
<feature type="domain" description="GPI inositol-deacylase winged helix" evidence="2">
    <location>
        <begin position="326"/>
        <end position="419"/>
    </location>
</feature>
<dbReference type="InterPro" id="IPR027417">
    <property type="entry name" value="P-loop_NTPase"/>
</dbReference>
<dbReference type="AlphaFoldDB" id="A0A6A5XEF9"/>